<keyword evidence="9" id="KW-0813">Transport</keyword>
<dbReference type="InterPro" id="IPR036852">
    <property type="entry name" value="Peptidase_S8/S53_dom_sf"/>
</dbReference>
<dbReference type="SUPFAM" id="SSF117074">
    <property type="entry name" value="Hypothetical protein PA1324"/>
    <property type="match status" value="1"/>
</dbReference>
<keyword evidence="2" id="KW-0964">Secreted</keyword>
<dbReference type="SMART" id="SM00237">
    <property type="entry name" value="Calx_beta"/>
    <property type="match status" value="7"/>
</dbReference>
<keyword evidence="9" id="KW-0406">Ion transport</keyword>
<evidence type="ECO:0000256" key="11">
    <source>
        <dbReference type="SAM" id="MobiDB-lite"/>
    </source>
</evidence>
<feature type="region of interest" description="Disordered" evidence="11">
    <location>
        <begin position="3759"/>
        <end position="3793"/>
    </location>
</feature>
<dbReference type="PRINTS" id="PR00723">
    <property type="entry name" value="SUBTILISIN"/>
</dbReference>
<dbReference type="PANTHER" id="PTHR11878">
    <property type="entry name" value="SODIUM/CALCIUM EXCHANGER"/>
    <property type="match status" value="1"/>
</dbReference>
<keyword evidence="4" id="KW-0732">Signal</keyword>
<evidence type="ECO:0000256" key="8">
    <source>
        <dbReference type="ARBA" id="ARBA00022837"/>
    </source>
</evidence>
<dbReference type="SUPFAM" id="SSF49478">
    <property type="entry name" value="Cna protein B-type domain"/>
    <property type="match status" value="1"/>
</dbReference>
<dbReference type="InterPro" id="IPR051171">
    <property type="entry name" value="CaCA"/>
</dbReference>
<dbReference type="InterPro" id="IPR003644">
    <property type="entry name" value="Calx_beta"/>
</dbReference>
<feature type="non-terminal residue" evidence="13">
    <location>
        <position position="1"/>
    </location>
</feature>
<dbReference type="Proteomes" id="UP000319191">
    <property type="component" value="Unassembled WGS sequence"/>
</dbReference>
<dbReference type="SUPFAM" id="SSF141072">
    <property type="entry name" value="CalX-like"/>
    <property type="match status" value="9"/>
</dbReference>
<dbReference type="InterPro" id="IPR015500">
    <property type="entry name" value="Peptidase_S8_subtilisin-rel"/>
</dbReference>
<protein>
    <recommendedName>
        <fullName evidence="12">Calx-beta domain-containing protein</fullName>
    </recommendedName>
</protein>
<evidence type="ECO:0000256" key="7">
    <source>
        <dbReference type="ARBA" id="ARBA00022825"/>
    </source>
</evidence>
<comment type="similarity">
    <text evidence="10">Belongs to the peptidase S8 family.</text>
</comment>
<keyword evidence="8" id="KW-0106">Calcium</keyword>
<feature type="compositionally biased region" description="Low complexity" evidence="11">
    <location>
        <begin position="3778"/>
        <end position="3793"/>
    </location>
</feature>
<dbReference type="InterPro" id="IPR014755">
    <property type="entry name" value="Cu-Rt/internalin_Ig-like"/>
</dbReference>
<evidence type="ECO:0000259" key="12">
    <source>
        <dbReference type="SMART" id="SM00237"/>
    </source>
</evidence>
<gene>
    <name evidence="13" type="ORF">EWV54_15285</name>
</gene>
<dbReference type="Pfam" id="PF07705">
    <property type="entry name" value="CARDB"/>
    <property type="match status" value="8"/>
</dbReference>
<evidence type="ECO:0000256" key="3">
    <source>
        <dbReference type="ARBA" id="ARBA00022670"/>
    </source>
</evidence>
<evidence type="ECO:0000256" key="9">
    <source>
        <dbReference type="ARBA" id="ARBA00023065"/>
    </source>
</evidence>
<dbReference type="InterPro" id="IPR011635">
    <property type="entry name" value="CARDB"/>
</dbReference>
<feature type="domain" description="Calx-beta" evidence="12">
    <location>
        <begin position="998"/>
        <end position="1098"/>
    </location>
</feature>
<dbReference type="PROSITE" id="PS51892">
    <property type="entry name" value="SUBTILASE"/>
    <property type="match status" value="1"/>
</dbReference>
<dbReference type="SUPFAM" id="SSF52743">
    <property type="entry name" value="Subtilisin-like"/>
    <property type="match status" value="1"/>
</dbReference>
<dbReference type="InterPro" id="IPR023828">
    <property type="entry name" value="Peptidase_S8_Ser-AS"/>
</dbReference>
<dbReference type="Gene3D" id="3.40.50.200">
    <property type="entry name" value="Peptidase S8/S53 domain"/>
    <property type="match status" value="1"/>
</dbReference>
<keyword evidence="6 10" id="KW-0378">Hydrolase</keyword>
<dbReference type="PROSITE" id="PS00138">
    <property type="entry name" value="SUBTILASE_SER"/>
    <property type="match status" value="1"/>
</dbReference>
<evidence type="ECO:0000256" key="2">
    <source>
        <dbReference type="ARBA" id="ARBA00022525"/>
    </source>
</evidence>
<dbReference type="Pfam" id="PF03160">
    <property type="entry name" value="Calx-beta"/>
    <property type="match status" value="6"/>
</dbReference>
<organism evidence="13 14">
    <name type="scientific">Microcystis novacekii Mn_MB_F_20050700_S1D</name>
    <dbReference type="NCBI Taxonomy" id="2486266"/>
    <lineage>
        <taxon>Bacteria</taxon>
        <taxon>Bacillati</taxon>
        <taxon>Cyanobacteriota</taxon>
        <taxon>Cyanophyceae</taxon>
        <taxon>Oscillatoriophycideae</taxon>
        <taxon>Chroococcales</taxon>
        <taxon>Microcystaceae</taxon>
        <taxon>Microcystis</taxon>
    </lineage>
</organism>
<evidence type="ECO:0000313" key="14">
    <source>
        <dbReference type="Proteomes" id="UP000319191"/>
    </source>
</evidence>
<dbReference type="GO" id="GO:0005432">
    <property type="term" value="F:calcium:sodium antiporter activity"/>
    <property type="evidence" value="ECO:0007669"/>
    <property type="project" value="TreeGrafter"/>
</dbReference>
<proteinExistence type="inferred from homology"/>
<feature type="domain" description="Calx-beta" evidence="12">
    <location>
        <begin position="3977"/>
        <end position="4101"/>
    </location>
</feature>
<keyword evidence="3 10" id="KW-0645">Protease</keyword>
<dbReference type="Gene3D" id="2.60.40.2030">
    <property type="match status" value="7"/>
</dbReference>
<evidence type="ECO:0000256" key="4">
    <source>
        <dbReference type="ARBA" id="ARBA00022729"/>
    </source>
</evidence>
<feature type="active site" description="Charge relay system" evidence="10">
    <location>
        <position position="4178"/>
    </location>
</feature>
<dbReference type="InterPro" id="IPR000209">
    <property type="entry name" value="Peptidase_S8/S53_dom"/>
</dbReference>
<dbReference type="GO" id="GO:0006508">
    <property type="term" value="P:proteolysis"/>
    <property type="evidence" value="ECO:0007669"/>
    <property type="project" value="UniProtKB-KW"/>
</dbReference>
<dbReference type="Pfam" id="PF17210">
    <property type="entry name" value="SdrD_B"/>
    <property type="match status" value="1"/>
</dbReference>
<evidence type="ECO:0000256" key="10">
    <source>
        <dbReference type="PROSITE-ProRule" id="PRU01240"/>
    </source>
</evidence>
<accession>A0A552IR25</accession>
<dbReference type="InterPro" id="IPR033764">
    <property type="entry name" value="Sdr_B"/>
</dbReference>
<feature type="non-terminal residue" evidence="13">
    <location>
        <position position="4668"/>
    </location>
</feature>
<feature type="domain" description="Calx-beta" evidence="12">
    <location>
        <begin position="1456"/>
        <end position="1557"/>
    </location>
</feature>
<feature type="domain" description="Calx-beta" evidence="12">
    <location>
        <begin position="1571"/>
        <end position="1663"/>
    </location>
</feature>
<feature type="active site" description="Charge relay system" evidence="10">
    <location>
        <position position="4220"/>
    </location>
</feature>
<feature type="domain" description="Calx-beta" evidence="12">
    <location>
        <begin position="1344"/>
        <end position="1442"/>
    </location>
</feature>
<dbReference type="GO" id="GO:0004252">
    <property type="term" value="F:serine-type endopeptidase activity"/>
    <property type="evidence" value="ECO:0007669"/>
    <property type="project" value="UniProtKB-UniRule"/>
</dbReference>
<dbReference type="GO" id="GO:0016020">
    <property type="term" value="C:membrane"/>
    <property type="evidence" value="ECO:0007669"/>
    <property type="project" value="InterPro"/>
</dbReference>
<dbReference type="Gene3D" id="2.60.40.1220">
    <property type="match status" value="2"/>
</dbReference>
<keyword evidence="7 10" id="KW-0720">Serine protease</keyword>
<name>A0A552IR25_9CHRO</name>
<evidence type="ECO:0000313" key="13">
    <source>
        <dbReference type="EMBL" id="TRU85924.1"/>
    </source>
</evidence>
<feature type="domain" description="Calx-beta" evidence="12">
    <location>
        <begin position="1114"/>
        <end position="1213"/>
    </location>
</feature>
<dbReference type="EMBL" id="SFAV01000206">
    <property type="protein sequence ID" value="TRU85924.1"/>
    <property type="molecule type" value="Genomic_DNA"/>
</dbReference>
<comment type="caution">
    <text evidence="13">The sequence shown here is derived from an EMBL/GenBank/DDBJ whole genome shotgun (WGS) entry which is preliminary data.</text>
</comment>
<feature type="active site" description="Charge relay system" evidence="10">
    <location>
        <position position="4397"/>
    </location>
</feature>
<dbReference type="GO" id="GO:0098703">
    <property type="term" value="P:calcium ion import across plasma membrane"/>
    <property type="evidence" value="ECO:0007669"/>
    <property type="project" value="TreeGrafter"/>
</dbReference>
<evidence type="ECO:0000256" key="1">
    <source>
        <dbReference type="ARBA" id="ARBA00004613"/>
    </source>
</evidence>
<keyword evidence="5" id="KW-0677">Repeat</keyword>
<dbReference type="GO" id="GO:0007154">
    <property type="term" value="P:cell communication"/>
    <property type="evidence" value="ECO:0007669"/>
    <property type="project" value="InterPro"/>
</dbReference>
<dbReference type="Gene3D" id="2.60.40.10">
    <property type="entry name" value="Immunoglobulins"/>
    <property type="match status" value="10"/>
</dbReference>
<reference evidence="13 14" key="1">
    <citation type="submission" date="2019-01" db="EMBL/GenBank/DDBJ databases">
        <title>Coherence of Microcystis species and biogeography revealed through population genomics.</title>
        <authorList>
            <person name="Perez-Carrascal O.M."/>
            <person name="Terrat Y."/>
            <person name="Giani A."/>
            <person name="Fortin N."/>
            <person name="Tromas N."/>
            <person name="Shapiro B.J."/>
        </authorList>
    </citation>
    <scope>NUCLEOTIDE SEQUENCE [LARGE SCALE GENOMIC DNA]</scope>
    <source>
        <strain evidence="13">Mn_MB_F_20050700_S1D</strain>
    </source>
</reference>
<dbReference type="InterPro" id="IPR038081">
    <property type="entry name" value="CalX-like_sf"/>
</dbReference>
<dbReference type="InterPro" id="IPR013783">
    <property type="entry name" value="Ig-like_fold"/>
</dbReference>
<evidence type="ECO:0000256" key="5">
    <source>
        <dbReference type="ARBA" id="ARBA00022737"/>
    </source>
</evidence>
<dbReference type="GO" id="GO:0005576">
    <property type="term" value="C:extracellular region"/>
    <property type="evidence" value="ECO:0007669"/>
    <property type="project" value="UniProtKB-SubCell"/>
</dbReference>
<dbReference type="PANTHER" id="PTHR11878:SF65">
    <property type="entry name" value="NA_CA-EXCHANGE PROTEIN, ISOFORM G"/>
    <property type="match status" value="1"/>
</dbReference>
<comment type="subcellular location">
    <subcellularLocation>
        <location evidence="1">Secreted</location>
    </subcellularLocation>
</comment>
<evidence type="ECO:0000256" key="6">
    <source>
        <dbReference type="ARBA" id="ARBA00022801"/>
    </source>
</evidence>
<feature type="compositionally biased region" description="Polar residues" evidence="11">
    <location>
        <begin position="3759"/>
        <end position="3773"/>
    </location>
</feature>
<dbReference type="Pfam" id="PF00082">
    <property type="entry name" value="Peptidase_S8"/>
    <property type="match status" value="1"/>
</dbReference>
<sequence>KTDAFNYQVETNENDNVYTQAIDIAAPNLIITNFTAPSTASTRQTIALSWTVQNQGTRVTNTSSWYDRIVFSSDTVFGNSDDIYLTEILASTFANLPLDPDETYNVTQNITLPDTVAGNGYLLVKTDNYNGQLESNKTDNIRSVAIAVNAPNLVISNPTSPPSAAVLGQTVPLSWRVTNTGTVSALAGWYDRVYLSNDGLLDSNDVNIGEFYRPNSLAPNASYTNNQNIFLPATSIGDRYLLFVTDVYRGQGETNETDNIIATPITLTAPDLTVTAATAPTTAVTSGTLNVSWTVTNGGDVVASADWSDEVRLSTNTIWGDSDDRSITSGTVSIAAQTPLNPNSSYTIERTVTLPSVVAGNYNLLFRADRSNQQGETNEENNVRSLPIAIAVPDLVVAAATAPTNGIASQSIAVSWTVTNQGTVDAAADWYDSVYLSTNNTFESFNDTRIASDLISTQTPLLAGNSYTFTRNVTLPNRPAGDYFLLFLADDAYWWGNSQRETDENNNVRAVPITIGVPDLTVSAATAPSSGVLGGAIDVSWTVTNTSTVTAPADWSDRIYFSTDEVWNPSSDTLITSEAIATQTPLNAGLSYTVNRTITLPNVASNGSGYLLFVADANANQAESNENNNVRSVPFTLNAPNLTVTGATAPSSVSLGSTIAVTWTVANSGQFPANANWYDSVYLSDNETFETSDVWLGERWSGNSQPIAVGGTYTGTRNITLPTTTTGNRYLLFITDQYANYSTTLNNRQGETNENDNIFALPINISSADLVLESAIAPSGGIIGNPITLSWTVKNQGTGEAPQDWRDYVYLSLNQTLDGSDTLLVNEAIATQTPLAADGSYTINKTVNLASITPGTRYLIFVADGSGNQGEINETNNQRVVEIVVTAPDLIVSTANAPTTAITGSNIAVSWTTSNQGTSEASADWSDAVYLSGDSLLDASDIFITSEAIASQTPLAAGASYTISRNIALPSNVSGDRFLLFVADNSNAQGEVDNTNNVRAVPIGINASAILSFSAATFRVNEDGTAIAPVTIERSGIITESVSVTLNLSNGTAIAGSDYNSSPRSVTFAPGETSKTVTIPIVNDSQLEADETVNLTLSNPTVGAILGTQTTAVLTIINDDLPQPGTISFNSNSYTVNENNGTASITLTRTVGSDGEVSVILTPSNGSAIAGDDYTNSPVTVTFVNGQTSKTVTIPITDDSIYEPTETVNLTISNPTGGATLGTQQTATLSIIDNDAIPGVIQFSNTTYSVNENGTPVTAVTLTRTNGSDGAVSVRINLTNGTATAPSDYNNTAITVNFANGETSKTVTIPIVNDTQFEPNETVNLTLSNPTGGVTLGTQTTAVLTIINDDLPQRGIINLNSSNYTANENGTANITLTRTNGSDGEVSVTLTPSDGTANQGSDYNNSPITVTFTNGQTSKTVTIPVTDDSIYEPTETVNLTLSNPTGGATLGTQQTAILTIIDNDAVPGVIQFSNGTYSINENGTPVTAVTLTRSNGSDGAVSVRINLTNGTATAPSDYNNTPITVNFANGETTKNVTIPIIDDSVLETTETINLTLSNPSNGVTIGSQNSAIVNIIDNDFKPTLTVNIVAEQITEGNTIQGTVTRNTDTTDPLTVTLVSSDNTQLTVPTTVIIPAGSNSVNFNLNAVDDTLIELPKNYTIIATSQGFVSGSDTLAVIDNDSVTLTLTILPPSQGGSGGISENGGKAIATVTRNVITSTPLVVQLSSSDTTEATVPTSVIIAAGQASATFEISAVDDTALDGNQTVTITAKPTYTGTNLATDTGNATTNISIIDNESPTLKVVIDKDVISETGTATATITRNTNTSSDLIVTLNSSDTTEATVPNTVTIPVGQTSATFTIMGVSDGINDGSQTVTITASATGLNSGSDSLEVTDINVPDLVVTQLQGIQPTYTTKQSQFTYAVTNNGIIAATGSWKDRIYLSTDNKLDANDTLLGEFGLGSTENPANLLPGTSYNRTVTYFAPRNPGQYYLIGVTDNGNTVNEGVTIGESNNTTITPVTVTPAYRGTVYTDTETALAGSSVTLRGQALSNSDNSPVAYEFVKVRVENKGNIREFDAFTDGNGNFVRQFTPLTGEAGTYNINAYFPGFASEDSTPEDSFTLLGMRFEQNDQFLTQVSQRITEGTTFNGSVKLQNLSNIGLSGLTANVNGVPSDWTVNVTPEKTSLGGNEEITVNYSINVPDDKWSYYNFSVGLTTTEGVTATLPVRVDVARLLPRLVADTRSLQASMLRGGQTLVEFTVSNQGEVASGQLNIFLPEASWLKSASPVTLPSLNPGQSTKVSLLLQPSATQELTVYNGNVVISGDEASLSLPFNFRAISEAKGNLNISVVDELFFFAEGSPRLENATITLLDPFTGTVISSEKDADGILSKTDLAEGYYKLRVTADNHDAYEQNIYIGAGETENIQAFLSRQTVKYTWTVTPTEIEDKYIITVQSTFETNVPIPTVVIEPLSLDFADLQAVGQVMQIDMKVTNYGLIAANDIALNIGEHPFYKIEPLINGVDILAAKSSITIPVRITRIADFDTLASSGEISTSSGIQVPCSFSLGLSYDYECAGQKIKRAFPIPVLNVEGNCNLSLNPLPFPYPSFGGSNGPGGPRGGPVSGIVIPDFKVTSSDCNPCNEKLKQAVIKCVLDLVGIKEIIKCVPILRNISSGINSTEDLIDTSRTVPTPPPSSFFGCLKGFVKKKIKTPQYIYKCFKNLITACDDLSSSSTLSLASQLGISENYDKPFNLEDLEEQATRFEKINDVFALPFGDEIWLEGEESETLGDWLEAFLAKAEGTNGESLQISETQRQELLALPLPEPITGTDVNKFLDRWNRSIDYWNAGIFDLADVPQGESADFIALDLWEKAVNEASEANNSSLAKGFADLGEEIEASFTELQKALEGDSSGVCAKVKIQIDQEAVMTRAAFLGNLEIENGNPTNLTNLSVILQIKDQNGNIVNDKFGITDPILSNITAVDGTGILTGNDPNTPQNEGIGSAKWTFIPTNLAAPEIPTQYNIGGTLSYLENGKTITVPLLSTPITVFPQAELYLDYFHQRDVFADDPFTDDIVETSVPYSLAVLVRNEGKGDAKNLKITSGQPKIVENEKGLLIDFQIIGSEVNGQGVTPSLTVNFGDIKAGKTAVADWLLKSSLQGKFIDYKATFEHINSLGKAELSLIKEVKIHELIHTVQVNHSNPDNLPDFLVNETFDAQFTPDIIYFSSGGTAPVKAVKNATIDAPPTLNDLTVQISATVENGWTYFRLDEPSDSQFEIVKILRSDGTQISADNIWTTDRTFPATGRPNYENILHFFDNTTAGNTTYTVFYTPGGPSITDIIDVSPDPRATAVNAITVDFSEAIKASSFDYNDLSLTLNNGSNLINSTVTIVSLSPTRYQITGLNTLTNNDGEYNLTVNATGIQDSSGKFGTGSLSESWAKIATGNADTTPPNVTDIVNLLINPRNQPVPSLNVTFSEKIDLSTFTWQDITLTRNNGTNLINNTVTITAINDTTYRINGLSGLTAIDGTYNLTVNGSGIQDLSGNNGTGIQSETWIMDTIAPTIPTNITVTNPLTPSGINIESANIATLQPLTASGQQRINTTNPTISGDLGETGLKVFFYDKTTNTLLQQATVTGTQFSGSLQLPSPGARDIEIRLQDTAGNTSNTTLSLFADISQPVLTQFLNVPTSSANAINSIDVQFSEQINLNTFDKSDITLTRDGVILTLPNTVTVTSLSDTTYRINGLGELTNTPGIYNLKVDATTIQDNAGNSGDAAKNTNFTITSPPTPGITLTQTGGNTTVTEGGNTDTYSLVLKTQPTSDVTITLAGNSQITLNQTTLTFTPTNWNTPQTVTINAVDDTLTEGNHTATITHNISSTDTNYNGLTLPNVIVNIQDNDAEIKGNIWNDIDGNATDNNEPNLSGWTVYLDSNNNNQLDTGETSTQTNANGDYTFNNLRPGNYTVAQVVQNGWKQTYPILNITTTAADIPLTIPTLDLIPTSTNTQTQLNFNTANYIVKEDGTAITEIIINRSGNLAGTVTATLTFTDGTAKGCGCAASSINNDFNYSPITITFAENEISKVIPVQNAILNNPNAIRIRNDNKVEGDEYFTIQLTNPTNGAIIGNQGNATVTIIDDESPNNNPITPPISNPSNTLSTSQNTNATNLINLDDFWSDSRFSNIKGQGQSIVIIDTGADLNHTLFGADANNNGIADKIIYQYDFADNDTDASDKNNHGSHIASIASQIAPDANLIILKVFKDNGSGYFADLEEALQWVNTNANTYNVTSVNLSLGDNQNWTNATGRYGIGDELAAIAGQNILIAAAAGNSFYTFNSSPGLAYPAADPNVISVGAVWADDFGSGSFSNGAKDYTTAADRIASFSQRHPILDVFAPGILISGANATGGTITMGGTSQAVPYISAIATLSQQIAQTYLGRELTLTEFRTLLDTTSNLIIDGDDENDNVTNTGISYPRINALALAESILNLNDSNSGSGVVNPGNNNNNGSNTVTNTVSLVHNVTLTAGQILTGINFGNQQLPSNQPPTLNNINKSGDEDNSIDFSQSDFTSAFNDADGNTLVKIQITFLPNNGVLQLNNTAIALSQEITVSDLNNLTFTPNTNFNGNVSFSWNGFDGTVYADNAATVNITVNPVDDAPTVLNPITDVNVDEDAANTVIDISNVFTDID</sequence>
<feature type="domain" description="Calx-beta" evidence="12">
    <location>
        <begin position="1227"/>
        <end position="1328"/>
    </location>
</feature>